<name>A0ABN3P8N7_9ACTN</name>
<reference evidence="2 3" key="1">
    <citation type="journal article" date="2019" name="Int. J. Syst. Evol. Microbiol.">
        <title>The Global Catalogue of Microorganisms (GCM) 10K type strain sequencing project: providing services to taxonomists for standard genome sequencing and annotation.</title>
        <authorList>
            <consortium name="The Broad Institute Genomics Platform"/>
            <consortium name="The Broad Institute Genome Sequencing Center for Infectious Disease"/>
            <person name="Wu L."/>
            <person name="Ma J."/>
        </authorList>
    </citation>
    <scope>NUCLEOTIDE SEQUENCE [LARGE SCALE GENOMIC DNA]</scope>
    <source>
        <strain evidence="2 3">JCM 6833</strain>
    </source>
</reference>
<feature type="domain" description="DUF1737" evidence="1">
    <location>
        <begin position="8"/>
        <end position="56"/>
    </location>
</feature>
<evidence type="ECO:0000313" key="2">
    <source>
        <dbReference type="EMBL" id="GAA2574279.1"/>
    </source>
</evidence>
<gene>
    <name evidence="2" type="ORF">GCM10010411_02630</name>
</gene>
<accession>A0ABN3P8N7</accession>
<comment type="caution">
    <text evidence="2">The sequence shown here is derived from an EMBL/GenBank/DDBJ whole genome shotgun (WGS) entry which is preliminary data.</text>
</comment>
<protein>
    <submittedName>
        <fullName evidence="2">DUF1737 domain-containing protein</fullName>
    </submittedName>
</protein>
<dbReference type="InterPro" id="IPR013619">
    <property type="entry name" value="DUF1737"/>
</dbReference>
<sequence length="66" mass="7303">MAKTSRLRYRMITGPDDAEFCKRVSSLLDEGYELYGSPTMSFDAAREQTIVGQALVLRDGDGRADA</sequence>
<proteinExistence type="predicted"/>
<keyword evidence="3" id="KW-1185">Reference proteome</keyword>
<evidence type="ECO:0000259" key="1">
    <source>
        <dbReference type="Pfam" id="PF08410"/>
    </source>
</evidence>
<dbReference type="Proteomes" id="UP001501509">
    <property type="component" value="Unassembled WGS sequence"/>
</dbReference>
<organism evidence="2 3">
    <name type="scientific">Actinomadura fulvescens</name>
    <dbReference type="NCBI Taxonomy" id="46160"/>
    <lineage>
        <taxon>Bacteria</taxon>
        <taxon>Bacillati</taxon>
        <taxon>Actinomycetota</taxon>
        <taxon>Actinomycetes</taxon>
        <taxon>Streptosporangiales</taxon>
        <taxon>Thermomonosporaceae</taxon>
        <taxon>Actinomadura</taxon>
    </lineage>
</organism>
<dbReference type="Pfam" id="PF08410">
    <property type="entry name" value="DUF1737"/>
    <property type="match status" value="1"/>
</dbReference>
<dbReference type="EMBL" id="BAAATD010000001">
    <property type="protein sequence ID" value="GAA2574279.1"/>
    <property type="molecule type" value="Genomic_DNA"/>
</dbReference>
<dbReference type="RefSeq" id="WP_344536846.1">
    <property type="nucleotide sequence ID" value="NZ_BAAATD010000001.1"/>
</dbReference>
<evidence type="ECO:0000313" key="3">
    <source>
        <dbReference type="Proteomes" id="UP001501509"/>
    </source>
</evidence>